<dbReference type="GeneID" id="85353908"/>
<comment type="caution">
    <text evidence="2">The sequence shown here is derived from an EMBL/GenBank/DDBJ whole genome shotgun (WGS) entry which is preliminary data.</text>
</comment>
<proteinExistence type="predicted"/>
<dbReference type="EMBL" id="JAUEPS010000083">
    <property type="protein sequence ID" value="KAK0439678.1"/>
    <property type="molecule type" value="Genomic_DNA"/>
</dbReference>
<name>A0AA39JFM3_ARMTA</name>
<evidence type="ECO:0000313" key="3">
    <source>
        <dbReference type="Proteomes" id="UP001175211"/>
    </source>
</evidence>
<feature type="region of interest" description="Disordered" evidence="1">
    <location>
        <begin position="1"/>
        <end position="33"/>
    </location>
</feature>
<dbReference type="RefSeq" id="XP_060323320.1">
    <property type="nucleotide sequence ID" value="XM_060470360.1"/>
</dbReference>
<dbReference type="AlphaFoldDB" id="A0AA39JFM3"/>
<evidence type="ECO:0000256" key="1">
    <source>
        <dbReference type="SAM" id="MobiDB-lite"/>
    </source>
</evidence>
<organism evidence="2 3">
    <name type="scientific">Armillaria tabescens</name>
    <name type="common">Ringless honey mushroom</name>
    <name type="synonym">Agaricus tabescens</name>
    <dbReference type="NCBI Taxonomy" id="1929756"/>
    <lineage>
        <taxon>Eukaryota</taxon>
        <taxon>Fungi</taxon>
        <taxon>Dikarya</taxon>
        <taxon>Basidiomycota</taxon>
        <taxon>Agaricomycotina</taxon>
        <taxon>Agaricomycetes</taxon>
        <taxon>Agaricomycetidae</taxon>
        <taxon>Agaricales</taxon>
        <taxon>Marasmiineae</taxon>
        <taxon>Physalacriaceae</taxon>
        <taxon>Desarmillaria</taxon>
    </lineage>
</organism>
<protein>
    <submittedName>
        <fullName evidence="2">Uncharacterized protein</fullName>
    </submittedName>
</protein>
<gene>
    <name evidence="2" type="ORF">EV420DRAFT_1486202</name>
</gene>
<evidence type="ECO:0000313" key="2">
    <source>
        <dbReference type="EMBL" id="KAK0439678.1"/>
    </source>
</evidence>
<dbReference type="Proteomes" id="UP001175211">
    <property type="component" value="Unassembled WGS sequence"/>
</dbReference>
<sequence>MTQTQTQSELEAVQAVERKTRPEPNSGPTDAYIPTVDEMTQASAVKKSPPGTVTSGKKPFIVIWRSETGHNSKLEERNFCQTFCPMFDDESRPVTYTRVSLGWILLPLTIPASPIVPASEMEDRLHVGTLPPFRGTGRKSLTIGVGIDRTFSTDVSTRFQVVKKPDVLSMCRGVRDYVRVPGTLDETRMETLGASNMRISSSEKCYEFIDFTPQSSSPAWLQVTTVIVNLRTSDITLVTGTTGSYGSKLPTWRIKEARHVYHLYKAPLQVREHCHVSGGDRLTYLPQKHKYMRSKYATNSLTKAAAQDRDIRSHAILLGYIYTEPTPLPRARPSSTSASK</sequence>
<keyword evidence="3" id="KW-1185">Reference proteome</keyword>
<accession>A0AA39JFM3</accession>
<reference evidence="2" key="1">
    <citation type="submission" date="2023-06" db="EMBL/GenBank/DDBJ databases">
        <authorList>
            <consortium name="Lawrence Berkeley National Laboratory"/>
            <person name="Ahrendt S."/>
            <person name="Sahu N."/>
            <person name="Indic B."/>
            <person name="Wong-Bajracharya J."/>
            <person name="Merenyi Z."/>
            <person name="Ke H.-M."/>
            <person name="Monk M."/>
            <person name="Kocsube S."/>
            <person name="Drula E."/>
            <person name="Lipzen A."/>
            <person name="Balint B."/>
            <person name="Henrissat B."/>
            <person name="Andreopoulos B."/>
            <person name="Martin F.M."/>
            <person name="Harder C.B."/>
            <person name="Rigling D."/>
            <person name="Ford K.L."/>
            <person name="Foster G.D."/>
            <person name="Pangilinan J."/>
            <person name="Papanicolaou A."/>
            <person name="Barry K."/>
            <person name="LaButti K."/>
            <person name="Viragh M."/>
            <person name="Koriabine M."/>
            <person name="Yan M."/>
            <person name="Riley R."/>
            <person name="Champramary S."/>
            <person name="Plett K.L."/>
            <person name="Tsai I.J."/>
            <person name="Slot J."/>
            <person name="Sipos G."/>
            <person name="Plett J."/>
            <person name="Nagy L.G."/>
            <person name="Grigoriev I.V."/>
        </authorList>
    </citation>
    <scope>NUCLEOTIDE SEQUENCE</scope>
    <source>
        <strain evidence="2">CCBAS 213</strain>
    </source>
</reference>